<keyword evidence="3" id="KW-0378">Hydrolase</keyword>
<dbReference type="PANTHER" id="PTHR46468">
    <property type="entry name" value="SENTRIN-SPECIFIC PROTEASE 8"/>
    <property type="match status" value="1"/>
</dbReference>
<evidence type="ECO:0000256" key="3">
    <source>
        <dbReference type="ARBA" id="ARBA00022801"/>
    </source>
</evidence>
<keyword evidence="4" id="KW-0788">Thiol protease</keyword>
<comment type="similarity">
    <text evidence="1">Belongs to the peptidase C48 family.</text>
</comment>
<dbReference type="InterPro" id="IPR038765">
    <property type="entry name" value="Papain-like_cys_pep_sf"/>
</dbReference>
<dbReference type="PROSITE" id="PS50600">
    <property type="entry name" value="ULP_PROTEASE"/>
    <property type="match status" value="1"/>
</dbReference>
<sequence length="363" mass="42231">MEDENSSDKREYVESKVDDSPPDPSIPSFDLHFDSPTLETSSTVELDVDFAKLYEWVMDGRENKEEIVASLRGKHNVFLRRTNARTIRPRQQIDNSVVTYFGFMLDDSEEDRFKKDVFCLSSDPFLLALYKDGDDKVLAGEKNTAKDPTHFQYNPPNFDKLKLRGKKLVFLPFCYKGHWSLFAMDVPNNKFYILDSLFTYAINGNINKYAANYVVNILTLADPEYSPTPSGPTIEFLGMPKQPNKYDCGLFVMKWMEMWEPSKEMPRWTNDECGELRKALIWRMLFTPENIERNRILKICEDYKVRGKRKPKEREPLCTPEVAKQEVKVLRERKPAASQMTPYATIGTKTLEKVIARQDRPKL</sequence>
<accession>A0ABU6QT45</accession>
<reference evidence="7 8" key="1">
    <citation type="journal article" date="2023" name="Plants (Basel)">
        <title>Bridging the Gap: Combining Genomics and Transcriptomics Approaches to Understand Stylosanthes scabra, an Orphan Legume from the Brazilian Caatinga.</title>
        <authorList>
            <person name="Ferreira-Neto J.R.C."/>
            <person name="da Silva M.D."/>
            <person name="Binneck E."/>
            <person name="de Melo N.F."/>
            <person name="da Silva R.H."/>
            <person name="de Melo A.L.T.M."/>
            <person name="Pandolfi V."/>
            <person name="Bustamante F.O."/>
            <person name="Brasileiro-Vidal A.C."/>
            <person name="Benko-Iseppon A.M."/>
        </authorList>
    </citation>
    <scope>NUCLEOTIDE SEQUENCE [LARGE SCALE GENOMIC DNA]</scope>
    <source>
        <tissue evidence="7">Leaves</tissue>
    </source>
</reference>
<dbReference type="InterPro" id="IPR044613">
    <property type="entry name" value="Nep1/2-like"/>
</dbReference>
<name>A0ABU6QT45_9FABA</name>
<dbReference type="Gene3D" id="3.40.395.10">
    <property type="entry name" value="Adenoviral Proteinase, Chain A"/>
    <property type="match status" value="1"/>
</dbReference>
<protein>
    <recommendedName>
        <fullName evidence="6">Ubiquitin-like protease family profile domain-containing protein</fullName>
    </recommendedName>
</protein>
<comment type="caution">
    <text evidence="7">The sequence shown here is derived from an EMBL/GenBank/DDBJ whole genome shotgun (WGS) entry which is preliminary data.</text>
</comment>
<feature type="region of interest" description="Disordered" evidence="5">
    <location>
        <begin position="1"/>
        <end position="27"/>
    </location>
</feature>
<keyword evidence="8" id="KW-1185">Reference proteome</keyword>
<organism evidence="7 8">
    <name type="scientific">Stylosanthes scabra</name>
    <dbReference type="NCBI Taxonomy" id="79078"/>
    <lineage>
        <taxon>Eukaryota</taxon>
        <taxon>Viridiplantae</taxon>
        <taxon>Streptophyta</taxon>
        <taxon>Embryophyta</taxon>
        <taxon>Tracheophyta</taxon>
        <taxon>Spermatophyta</taxon>
        <taxon>Magnoliopsida</taxon>
        <taxon>eudicotyledons</taxon>
        <taxon>Gunneridae</taxon>
        <taxon>Pentapetalae</taxon>
        <taxon>rosids</taxon>
        <taxon>fabids</taxon>
        <taxon>Fabales</taxon>
        <taxon>Fabaceae</taxon>
        <taxon>Papilionoideae</taxon>
        <taxon>50 kb inversion clade</taxon>
        <taxon>dalbergioids sensu lato</taxon>
        <taxon>Dalbergieae</taxon>
        <taxon>Pterocarpus clade</taxon>
        <taxon>Stylosanthes</taxon>
    </lineage>
</organism>
<dbReference type="SUPFAM" id="SSF54001">
    <property type="entry name" value="Cysteine proteinases"/>
    <property type="match status" value="1"/>
</dbReference>
<dbReference type="PANTHER" id="PTHR46468:SF1">
    <property type="entry name" value="SENTRIN-SPECIFIC PROTEASE 8"/>
    <property type="match status" value="1"/>
</dbReference>
<dbReference type="InterPro" id="IPR003653">
    <property type="entry name" value="Peptidase_C48_C"/>
</dbReference>
<evidence type="ECO:0000256" key="4">
    <source>
        <dbReference type="ARBA" id="ARBA00022807"/>
    </source>
</evidence>
<evidence type="ECO:0000256" key="1">
    <source>
        <dbReference type="ARBA" id="ARBA00005234"/>
    </source>
</evidence>
<evidence type="ECO:0000313" key="8">
    <source>
        <dbReference type="Proteomes" id="UP001341840"/>
    </source>
</evidence>
<dbReference type="EMBL" id="JASCZI010001245">
    <property type="protein sequence ID" value="MED6114612.1"/>
    <property type="molecule type" value="Genomic_DNA"/>
</dbReference>
<gene>
    <name evidence="7" type="ORF">PIB30_081987</name>
</gene>
<feature type="domain" description="Ubiquitin-like protease family profile" evidence="6">
    <location>
        <begin position="77"/>
        <end position="259"/>
    </location>
</feature>
<evidence type="ECO:0000313" key="7">
    <source>
        <dbReference type="EMBL" id="MED6114612.1"/>
    </source>
</evidence>
<evidence type="ECO:0000256" key="5">
    <source>
        <dbReference type="SAM" id="MobiDB-lite"/>
    </source>
</evidence>
<dbReference type="Pfam" id="PF02902">
    <property type="entry name" value="Peptidase_C48"/>
    <property type="match status" value="1"/>
</dbReference>
<feature type="compositionally biased region" description="Basic and acidic residues" evidence="5">
    <location>
        <begin position="1"/>
        <end position="19"/>
    </location>
</feature>
<keyword evidence="2" id="KW-0645">Protease</keyword>
<proteinExistence type="inferred from homology"/>
<evidence type="ECO:0000259" key="6">
    <source>
        <dbReference type="PROSITE" id="PS50600"/>
    </source>
</evidence>
<dbReference type="Proteomes" id="UP001341840">
    <property type="component" value="Unassembled WGS sequence"/>
</dbReference>
<evidence type="ECO:0000256" key="2">
    <source>
        <dbReference type="ARBA" id="ARBA00022670"/>
    </source>
</evidence>